<keyword evidence="4" id="KW-1185">Reference proteome</keyword>
<comment type="caution">
    <text evidence="3">The sequence shown here is derived from an EMBL/GenBank/DDBJ whole genome shotgun (WGS) entry which is preliminary data.</text>
</comment>
<dbReference type="RefSeq" id="XP_062663674.1">
    <property type="nucleotide sequence ID" value="XM_062808843.1"/>
</dbReference>
<dbReference type="AlphaFoldDB" id="A0AAE0HP43"/>
<gene>
    <name evidence="3" type="ORF">B0H64DRAFT_8327</name>
</gene>
<dbReference type="Proteomes" id="UP001278766">
    <property type="component" value="Unassembled WGS sequence"/>
</dbReference>
<dbReference type="GeneID" id="87845791"/>
<name>A0AAE0HP43_9PEZI</name>
<feature type="compositionally biased region" description="Low complexity" evidence="1">
    <location>
        <begin position="113"/>
        <end position="133"/>
    </location>
</feature>
<reference evidence="3" key="2">
    <citation type="submission" date="2023-06" db="EMBL/GenBank/DDBJ databases">
        <authorList>
            <consortium name="Lawrence Berkeley National Laboratory"/>
            <person name="Haridas S."/>
            <person name="Hensen N."/>
            <person name="Bonometti L."/>
            <person name="Westerberg I."/>
            <person name="Brannstrom I.O."/>
            <person name="Guillou S."/>
            <person name="Cros-Aarteil S."/>
            <person name="Calhoun S."/>
            <person name="Kuo A."/>
            <person name="Mondo S."/>
            <person name="Pangilinan J."/>
            <person name="Riley R."/>
            <person name="Labutti K."/>
            <person name="Andreopoulos B."/>
            <person name="Lipzen A."/>
            <person name="Chen C."/>
            <person name="Yanf M."/>
            <person name="Daum C."/>
            <person name="Ng V."/>
            <person name="Clum A."/>
            <person name="Steindorff A."/>
            <person name="Ohm R."/>
            <person name="Martin F."/>
            <person name="Silar P."/>
            <person name="Natvig D."/>
            <person name="Lalanne C."/>
            <person name="Gautier V."/>
            <person name="Ament-Velasquez S.L."/>
            <person name="Kruys A."/>
            <person name="Hutchinson M.I."/>
            <person name="Powell A.J."/>
            <person name="Barry K."/>
            <person name="Miller A.N."/>
            <person name="Grigoriev I.V."/>
            <person name="Debuchy R."/>
            <person name="Gladieux P."/>
            <person name="Thoren M.H."/>
            <person name="Johannesson H."/>
        </authorList>
    </citation>
    <scope>NUCLEOTIDE SEQUENCE</scope>
    <source>
        <strain evidence="3">CBS 168.71</strain>
    </source>
</reference>
<evidence type="ECO:0000313" key="3">
    <source>
        <dbReference type="EMBL" id="KAK3300160.1"/>
    </source>
</evidence>
<evidence type="ECO:0000256" key="1">
    <source>
        <dbReference type="SAM" id="MobiDB-lite"/>
    </source>
</evidence>
<feature type="chain" id="PRO_5041982774" evidence="2">
    <location>
        <begin position="21"/>
        <end position="170"/>
    </location>
</feature>
<feature type="signal peptide" evidence="2">
    <location>
        <begin position="1"/>
        <end position="20"/>
    </location>
</feature>
<proteinExistence type="predicted"/>
<feature type="compositionally biased region" description="Basic and acidic residues" evidence="1">
    <location>
        <begin position="61"/>
        <end position="79"/>
    </location>
</feature>
<keyword evidence="2" id="KW-0732">Signal</keyword>
<reference evidence="3" key="1">
    <citation type="journal article" date="2023" name="Mol. Phylogenet. Evol.">
        <title>Genome-scale phylogeny and comparative genomics of the fungal order Sordariales.</title>
        <authorList>
            <person name="Hensen N."/>
            <person name="Bonometti L."/>
            <person name="Westerberg I."/>
            <person name="Brannstrom I.O."/>
            <person name="Guillou S."/>
            <person name="Cros-Aarteil S."/>
            <person name="Calhoun S."/>
            <person name="Haridas S."/>
            <person name="Kuo A."/>
            <person name="Mondo S."/>
            <person name="Pangilinan J."/>
            <person name="Riley R."/>
            <person name="LaButti K."/>
            <person name="Andreopoulos B."/>
            <person name="Lipzen A."/>
            <person name="Chen C."/>
            <person name="Yan M."/>
            <person name="Daum C."/>
            <person name="Ng V."/>
            <person name="Clum A."/>
            <person name="Steindorff A."/>
            <person name="Ohm R.A."/>
            <person name="Martin F."/>
            <person name="Silar P."/>
            <person name="Natvig D.O."/>
            <person name="Lalanne C."/>
            <person name="Gautier V."/>
            <person name="Ament-Velasquez S.L."/>
            <person name="Kruys A."/>
            <person name="Hutchinson M.I."/>
            <person name="Powell A.J."/>
            <person name="Barry K."/>
            <person name="Miller A.N."/>
            <person name="Grigoriev I.V."/>
            <person name="Debuchy R."/>
            <person name="Gladieux P."/>
            <person name="Hiltunen Thoren M."/>
            <person name="Johannesson H."/>
        </authorList>
    </citation>
    <scope>NUCLEOTIDE SEQUENCE</scope>
    <source>
        <strain evidence="3">CBS 168.71</strain>
    </source>
</reference>
<evidence type="ECO:0000313" key="4">
    <source>
        <dbReference type="Proteomes" id="UP001278766"/>
    </source>
</evidence>
<organism evidence="3 4">
    <name type="scientific">Chaetomium fimeti</name>
    <dbReference type="NCBI Taxonomy" id="1854472"/>
    <lineage>
        <taxon>Eukaryota</taxon>
        <taxon>Fungi</taxon>
        <taxon>Dikarya</taxon>
        <taxon>Ascomycota</taxon>
        <taxon>Pezizomycotina</taxon>
        <taxon>Sordariomycetes</taxon>
        <taxon>Sordariomycetidae</taxon>
        <taxon>Sordariales</taxon>
        <taxon>Chaetomiaceae</taxon>
        <taxon>Chaetomium</taxon>
    </lineage>
</organism>
<feature type="region of interest" description="Disordered" evidence="1">
    <location>
        <begin position="61"/>
        <end position="133"/>
    </location>
</feature>
<accession>A0AAE0HP43</accession>
<protein>
    <submittedName>
        <fullName evidence="3">Uncharacterized protein</fullName>
    </submittedName>
</protein>
<dbReference type="EMBL" id="JAUEPN010000001">
    <property type="protein sequence ID" value="KAK3300160.1"/>
    <property type="molecule type" value="Genomic_DNA"/>
</dbReference>
<sequence length="170" mass="18050">MSSLFIFGVLLVNAANLAAAAPVLARNHPLLNSPLFNTPLPPPPSALGSLFPVFFRSRQDPKPDAADLDTRSHHGKDMSNPKPHLLSAITVTVTATVEPQPQQSIPPPPPPRLLNSLHHNPNPRLNPQPQTTSTTVQSLLTFPETVAFTTTALPAVTVTGAADAHERGGH</sequence>
<evidence type="ECO:0000256" key="2">
    <source>
        <dbReference type="SAM" id="SignalP"/>
    </source>
</evidence>